<dbReference type="PANTHER" id="PTHR22967:SF57">
    <property type="entry name" value="AUXILIN, ISOFORM A-RELATED"/>
    <property type="match status" value="1"/>
</dbReference>
<reference evidence="11" key="1">
    <citation type="journal article" date="2022" name="G3 (Bethesda)">
        <title>High quality genome of the basidiomycete yeast Dioszegia hungarica PDD-24b-2 isolated from cloud water.</title>
        <authorList>
            <person name="Jarrige D."/>
            <person name="Haridas S."/>
            <person name="Bleykasten-Grosshans C."/>
            <person name="Joly M."/>
            <person name="Nadalig T."/>
            <person name="Sancelme M."/>
            <person name="Vuilleumier S."/>
            <person name="Grigoriev I.V."/>
            <person name="Amato P."/>
            <person name="Bringel F."/>
        </authorList>
    </citation>
    <scope>NUCLEOTIDE SEQUENCE</scope>
    <source>
        <strain evidence="11">PDD-24b-2</strain>
    </source>
</reference>
<dbReference type="Gene3D" id="1.10.510.10">
    <property type="entry name" value="Transferase(Phosphotransferase) domain 1"/>
    <property type="match status" value="1"/>
</dbReference>
<gene>
    <name evidence="11" type="ORF">MKK02DRAFT_22990</name>
</gene>
<keyword evidence="6" id="KW-0067">ATP-binding</keyword>
<evidence type="ECO:0000256" key="9">
    <source>
        <dbReference type="SAM" id="MobiDB-lite"/>
    </source>
</evidence>
<dbReference type="PROSITE" id="PS50011">
    <property type="entry name" value="PROTEIN_KINASE_DOM"/>
    <property type="match status" value="1"/>
</dbReference>
<keyword evidence="2" id="KW-0723">Serine/threonine-protein kinase</keyword>
<feature type="compositionally biased region" description="Polar residues" evidence="9">
    <location>
        <begin position="603"/>
        <end position="612"/>
    </location>
</feature>
<evidence type="ECO:0000256" key="1">
    <source>
        <dbReference type="ARBA" id="ARBA00012513"/>
    </source>
</evidence>
<dbReference type="Proteomes" id="UP001164286">
    <property type="component" value="Unassembled WGS sequence"/>
</dbReference>
<feature type="region of interest" description="Disordered" evidence="9">
    <location>
        <begin position="665"/>
        <end position="753"/>
    </location>
</feature>
<feature type="compositionally biased region" description="Low complexity" evidence="9">
    <location>
        <begin position="435"/>
        <end position="455"/>
    </location>
</feature>
<comment type="caution">
    <text evidence="11">The sequence shown here is derived from an EMBL/GenBank/DDBJ whole genome shotgun (WGS) entry which is preliminary data.</text>
</comment>
<keyword evidence="12" id="KW-1185">Reference proteome</keyword>
<feature type="compositionally biased region" description="Low complexity" evidence="9">
    <location>
        <begin position="45"/>
        <end position="67"/>
    </location>
</feature>
<sequence>MYQQPPYHPQPTSAPSRYTSPPMPGVQDPYRAAPIAMQARSPYTSANSALSPPSSSSSGFSPMPASSSRHHLPPNAQYASRSGGPRYTSSPAPGYAPTPQQKYKGTLAPGTIIKVGDAQVRIERYLSEGGYAHVYLTTSDRPVYPPSVGGGGGGTASKGRWGEKGYSQHCLKRIAFEDEKVWVDVRQEIEVMKALPPNPHLTQYLASAHSRLPNGGYEVFILMEFCSGGGIIDLLNKRLRDRLKEIEILNIFTDVCEAVAAMHHLKQPLLHRDLKIENVLSAPTGQSASPQRPTPLIFKLCDFGSTTFPSSHPPQNKVEAEALALNLNKHTTLQYRSPEMVEPMLGWAVGLPSDVWALGVLLYKLCYYTTPFEEHGTLAIVNAKYSFPQYPVYSPKIQHLIASMLVDHPARRPSVFEILNVAHEMSGTRPEIDYPLPSRSFPPSSSQPSKPKSTSTNLLDFTSPSPTPSSAPAQPDITSTVQPQRRGRPTREPSNRPMSSFTPPMSSTSTPSLQPMSQPPVVSAEPKASKPKMRVTGEQEVQKAKTEKQPSIDAFGMPAMAAPGKEASTGSSGFGDSFAASQPKGVAGISQRFGGGAPARSGTADSGFSDSFTAPKPASQPVRKPSHRVASPESTLSSSRSNPTVTTEAAAGDLSFETRFPSIDMLDSADGATPQPAKSASNLISPITSPPISKPPLQPRASMMGHLTGDMAPKHQPLAVRAEGGPQPRSTQVTGTAFKVSDETPPAGSRPVK</sequence>
<comment type="catalytic activity">
    <reaction evidence="7">
        <text>L-threonyl-[protein] + ATP = O-phospho-L-threonyl-[protein] + ADP + H(+)</text>
        <dbReference type="Rhea" id="RHEA:46608"/>
        <dbReference type="Rhea" id="RHEA-COMP:11060"/>
        <dbReference type="Rhea" id="RHEA-COMP:11605"/>
        <dbReference type="ChEBI" id="CHEBI:15378"/>
        <dbReference type="ChEBI" id="CHEBI:30013"/>
        <dbReference type="ChEBI" id="CHEBI:30616"/>
        <dbReference type="ChEBI" id="CHEBI:61977"/>
        <dbReference type="ChEBI" id="CHEBI:456216"/>
        <dbReference type="EC" id="2.7.11.1"/>
    </reaction>
</comment>
<dbReference type="RefSeq" id="XP_052947865.1">
    <property type="nucleotide sequence ID" value="XM_053086656.1"/>
</dbReference>
<evidence type="ECO:0000256" key="3">
    <source>
        <dbReference type="ARBA" id="ARBA00022679"/>
    </source>
</evidence>
<feature type="region of interest" description="Disordered" evidence="9">
    <location>
        <begin position="430"/>
        <end position="653"/>
    </location>
</feature>
<evidence type="ECO:0000313" key="12">
    <source>
        <dbReference type="Proteomes" id="UP001164286"/>
    </source>
</evidence>
<feature type="compositionally biased region" description="Low complexity" evidence="9">
    <location>
        <begin position="497"/>
        <end position="520"/>
    </location>
</feature>
<feature type="region of interest" description="Disordered" evidence="9">
    <location>
        <begin position="1"/>
        <end position="104"/>
    </location>
</feature>
<dbReference type="SMART" id="SM00220">
    <property type="entry name" value="S_TKc"/>
    <property type="match status" value="1"/>
</dbReference>
<dbReference type="PANTHER" id="PTHR22967">
    <property type="entry name" value="SERINE/THREONINE PROTEIN KINASE"/>
    <property type="match status" value="1"/>
</dbReference>
<evidence type="ECO:0000313" key="11">
    <source>
        <dbReference type="EMBL" id="KAI9638088.1"/>
    </source>
</evidence>
<evidence type="ECO:0000259" key="10">
    <source>
        <dbReference type="PROSITE" id="PS50011"/>
    </source>
</evidence>
<dbReference type="EMBL" id="JAKWFO010000003">
    <property type="protein sequence ID" value="KAI9638088.1"/>
    <property type="molecule type" value="Genomic_DNA"/>
</dbReference>
<evidence type="ECO:0000256" key="6">
    <source>
        <dbReference type="ARBA" id="ARBA00022840"/>
    </source>
</evidence>
<dbReference type="EC" id="2.7.11.1" evidence="1"/>
<keyword evidence="3" id="KW-0808">Transferase</keyword>
<evidence type="ECO:0000256" key="2">
    <source>
        <dbReference type="ARBA" id="ARBA00022527"/>
    </source>
</evidence>
<dbReference type="GeneID" id="77725857"/>
<feature type="compositionally biased region" description="Polar residues" evidence="9">
    <location>
        <begin position="10"/>
        <end position="19"/>
    </location>
</feature>
<feature type="compositionally biased region" description="Pro residues" evidence="9">
    <location>
        <begin position="688"/>
        <end position="698"/>
    </location>
</feature>
<accession>A0AA38HDA6</accession>
<dbReference type="GO" id="GO:0000147">
    <property type="term" value="P:actin cortical patch assembly"/>
    <property type="evidence" value="ECO:0007669"/>
    <property type="project" value="TreeGrafter"/>
</dbReference>
<feature type="compositionally biased region" description="Basic and acidic residues" evidence="9">
    <location>
        <begin position="535"/>
        <end position="550"/>
    </location>
</feature>
<feature type="non-terminal residue" evidence="11">
    <location>
        <position position="753"/>
    </location>
</feature>
<feature type="domain" description="Protein kinase" evidence="10">
    <location>
        <begin position="120"/>
        <end position="426"/>
    </location>
</feature>
<feature type="compositionally biased region" description="Low complexity" evidence="9">
    <location>
        <begin position="567"/>
        <end position="581"/>
    </location>
</feature>
<dbReference type="GO" id="GO:0005524">
    <property type="term" value="F:ATP binding"/>
    <property type="evidence" value="ECO:0007669"/>
    <property type="project" value="UniProtKB-KW"/>
</dbReference>
<dbReference type="Pfam" id="PF00069">
    <property type="entry name" value="Pkinase"/>
    <property type="match status" value="1"/>
</dbReference>
<protein>
    <recommendedName>
        <fullName evidence="1">non-specific serine/threonine protein kinase</fullName>
        <ecNumber evidence="1">2.7.11.1</ecNumber>
    </recommendedName>
</protein>
<keyword evidence="5 11" id="KW-0418">Kinase</keyword>
<proteinExistence type="predicted"/>
<dbReference type="InterPro" id="IPR011009">
    <property type="entry name" value="Kinase-like_dom_sf"/>
</dbReference>
<evidence type="ECO:0000256" key="7">
    <source>
        <dbReference type="ARBA" id="ARBA00047899"/>
    </source>
</evidence>
<evidence type="ECO:0000256" key="5">
    <source>
        <dbReference type="ARBA" id="ARBA00022777"/>
    </source>
</evidence>
<dbReference type="SUPFAM" id="SSF56112">
    <property type="entry name" value="Protein kinase-like (PK-like)"/>
    <property type="match status" value="1"/>
</dbReference>
<keyword evidence="4" id="KW-0547">Nucleotide-binding</keyword>
<dbReference type="AlphaFoldDB" id="A0AA38HDA6"/>
<dbReference type="GO" id="GO:0007015">
    <property type="term" value="P:actin filament organization"/>
    <property type="evidence" value="ECO:0007669"/>
    <property type="project" value="TreeGrafter"/>
</dbReference>
<name>A0AA38HDA6_9TREE</name>
<evidence type="ECO:0000256" key="8">
    <source>
        <dbReference type="ARBA" id="ARBA00048679"/>
    </source>
</evidence>
<evidence type="ECO:0000256" key="4">
    <source>
        <dbReference type="ARBA" id="ARBA00022741"/>
    </source>
</evidence>
<feature type="compositionally biased region" description="Low complexity" evidence="9">
    <location>
        <begin position="462"/>
        <end position="473"/>
    </location>
</feature>
<comment type="catalytic activity">
    <reaction evidence="8">
        <text>L-seryl-[protein] + ATP = O-phospho-L-seryl-[protein] + ADP + H(+)</text>
        <dbReference type="Rhea" id="RHEA:17989"/>
        <dbReference type="Rhea" id="RHEA-COMP:9863"/>
        <dbReference type="Rhea" id="RHEA-COMP:11604"/>
        <dbReference type="ChEBI" id="CHEBI:15378"/>
        <dbReference type="ChEBI" id="CHEBI:29999"/>
        <dbReference type="ChEBI" id="CHEBI:30616"/>
        <dbReference type="ChEBI" id="CHEBI:83421"/>
        <dbReference type="ChEBI" id="CHEBI:456216"/>
        <dbReference type="EC" id="2.7.11.1"/>
    </reaction>
</comment>
<organism evidence="11 12">
    <name type="scientific">Dioszegia hungarica</name>
    <dbReference type="NCBI Taxonomy" id="4972"/>
    <lineage>
        <taxon>Eukaryota</taxon>
        <taxon>Fungi</taxon>
        <taxon>Dikarya</taxon>
        <taxon>Basidiomycota</taxon>
        <taxon>Agaricomycotina</taxon>
        <taxon>Tremellomycetes</taxon>
        <taxon>Tremellales</taxon>
        <taxon>Bulleribasidiaceae</taxon>
        <taxon>Dioszegia</taxon>
    </lineage>
</organism>
<dbReference type="GO" id="GO:0004674">
    <property type="term" value="F:protein serine/threonine kinase activity"/>
    <property type="evidence" value="ECO:0007669"/>
    <property type="project" value="UniProtKB-KW"/>
</dbReference>
<dbReference type="InterPro" id="IPR000719">
    <property type="entry name" value="Prot_kinase_dom"/>
</dbReference>
<feature type="compositionally biased region" description="Polar residues" evidence="9">
    <location>
        <begin position="632"/>
        <end position="647"/>
    </location>
</feature>
<dbReference type="GO" id="GO:0005737">
    <property type="term" value="C:cytoplasm"/>
    <property type="evidence" value="ECO:0007669"/>
    <property type="project" value="TreeGrafter"/>
</dbReference>